<comment type="subcellular location">
    <subcellularLocation>
        <location evidence="1">Cell inner membrane</location>
        <topology evidence="1">Multi-pass membrane protein</topology>
    </subcellularLocation>
    <subcellularLocation>
        <location evidence="8">Cell membrane</location>
        <topology evidence="8">Multi-pass membrane protein</topology>
    </subcellularLocation>
</comment>
<comment type="similarity">
    <text evidence="2 8">Belongs to the UPF0283 family.</text>
</comment>
<evidence type="ECO:0000256" key="5">
    <source>
        <dbReference type="ARBA" id="ARBA00022692"/>
    </source>
</evidence>
<name>A0A1T0AYT3_9PAST</name>
<protein>
    <recommendedName>
        <fullName evidence="8">UPF0283 membrane protein B0188_07015</fullName>
    </recommendedName>
</protein>
<accession>A0A1T0AYT3</accession>
<sequence>MKEKQFFEGETTQNEEQKLQPKRVFSAQEIEDIEVDLAATKTEEAPALEPVLQPKLSWFKKGIVLALGLFLCACVAQTVHWLIQSWQQNQWIALSFALAACVFVLVGAVALCKELIYLRKLKNRQDLQQHSQLFLSAKTTGFDVAGSALHQQEAKDFCQKVAQIMKLSEDDPNYQQWKQRLDSGYSAQEITYLFSQYVLQSRDKQAQKLISQHAAQAAVVIAVSPLALVDMLFLAWRNIRLLNQIAHIYQVELGYWSRLRLFRMVLINLAFAGASEVVQEMSFDWLSQDLTAKLSARVAQGMGAGLLTARLGLRAMEFCRPIVFSADEKPRLSHIQQHLLSSLKQTILQSLKKKVPDLSGVK</sequence>
<proteinExistence type="inferred from homology"/>
<dbReference type="EMBL" id="MUYB01000028">
    <property type="protein sequence ID" value="OOS02962.1"/>
    <property type="molecule type" value="Genomic_DNA"/>
</dbReference>
<reference evidence="9 10" key="1">
    <citation type="submission" date="2017-02" db="EMBL/GenBank/DDBJ databases">
        <title>Draft genome sequence of Haemophilus felis CCUG 31170 type strain.</title>
        <authorList>
            <person name="Engstrom-Jakobsson H."/>
            <person name="Salva-Serra F."/>
            <person name="Thorell K."/>
            <person name="Gonzales-Siles L."/>
            <person name="Karlsson R."/>
            <person name="Boulund F."/>
            <person name="Engstrand L."/>
            <person name="Kristiansson E."/>
            <person name="Moore E."/>
        </authorList>
    </citation>
    <scope>NUCLEOTIDE SEQUENCE [LARGE SCALE GENOMIC DNA]</scope>
    <source>
        <strain evidence="9 10">CCUG 31170</strain>
    </source>
</reference>
<gene>
    <name evidence="9" type="ORF">B0188_07015</name>
</gene>
<comment type="caution">
    <text evidence="9">The sequence shown here is derived from an EMBL/GenBank/DDBJ whole genome shotgun (WGS) entry which is preliminary data.</text>
</comment>
<evidence type="ECO:0000256" key="6">
    <source>
        <dbReference type="ARBA" id="ARBA00022989"/>
    </source>
</evidence>
<evidence type="ECO:0000256" key="2">
    <source>
        <dbReference type="ARBA" id="ARBA00008255"/>
    </source>
</evidence>
<evidence type="ECO:0000256" key="1">
    <source>
        <dbReference type="ARBA" id="ARBA00004429"/>
    </source>
</evidence>
<feature type="transmembrane region" description="Helical" evidence="8">
    <location>
        <begin position="63"/>
        <end position="83"/>
    </location>
</feature>
<dbReference type="Pfam" id="PF05128">
    <property type="entry name" value="DUF697"/>
    <property type="match status" value="1"/>
</dbReference>
<dbReference type="HAMAP" id="MF_01085">
    <property type="entry name" value="UPF0283"/>
    <property type="match status" value="1"/>
</dbReference>
<dbReference type="PANTHER" id="PTHR39342">
    <property type="entry name" value="UPF0283 MEMBRANE PROTEIN YCJF"/>
    <property type="match status" value="1"/>
</dbReference>
<dbReference type="PANTHER" id="PTHR39342:SF1">
    <property type="entry name" value="UPF0283 MEMBRANE PROTEIN YCJF"/>
    <property type="match status" value="1"/>
</dbReference>
<evidence type="ECO:0000256" key="4">
    <source>
        <dbReference type="ARBA" id="ARBA00022519"/>
    </source>
</evidence>
<dbReference type="GO" id="GO:0005886">
    <property type="term" value="C:plasma membrane"/>
    <property type="evidence" value="ECO:0007669"/>
    <property type="project" value="UniProtKB-SubCell"/>
</dbReference>
<dbReference type="InterPro" id="IPR021147">
    <property type="entry name" value="DUF697"/>
</dbReference>
<dbReference type="NCBIfam" id="TIGR01620">
    <property type="entry name" value="hyp_HI0043"/>
    <property type="match status" value="1"/>
</dbReference>
<evidence type="ECO:0000256" key="7">
    <source>
        <dbReference type="ARBA" id="ARBA00023136"/>
    </source>
</evidence>
<keyword evidence="4" id="KW-0997">Cell inner membrane</keyword>
<dbReference type="InterPro" id="IPR006507">
    <property type="entry name" value="UPF0283"/>
</dbReference>
<evidence type="ECO:0000256" key="8">
    <source>
        <dbReference type="HAMAP-Rule" id="MF_01085"/>
    </source>
</evidence>
<evidence type="ECO:0000256" key="3">
    <source>
        <dbReference type="ARBA" id="ARBA00022475"/>
    </source>
</evidence>
<keyword evidence="6 8" id="KW-1133">Transmembrane helix</keyword>
<keyword evidence="3 8" id="KW-1003">Cell membrane</keyword>
<feature type="transmembrane region" description="Helical" evidence="8">
    <location>
        <begin position="214"/>
        <end position="236"/>
    </location>
</feature>
<organism evidence="9 10">
    <name type="scientific">[Haemophilus] felis</name>
    <dbReference type="NCBI Taxonomy" id="123822"/>
    <lineage>
        <taxon>Bacteria</taxon>
        <taxon>Pseudomonadati</taxon>
        <taxon>Pseudomonadota</taxon>
        <taxon>Gammaproteobacteria</taxon>
        <taxon>Pasteurellales</taxon>
        <taxon>Pasteurellaceae</taxon>
    </lineage>
</organism>
<evidence type="ECO:0000313" key="10">
    <source>
        <dbReference type="Proteomes" id="UP000190023"/>
    </source>
</evidence>
<feature type="transmembrane region" description="Helical" evidence="8">
    <location>
        <begin position="89"/>
        <end position="112"/>
    </location>
</feature>
<keyword evidence="7 8" id="KW-0472">Membrane</keyword>
<dbReference type="AlphaFoldDB" id="A0A1T0AYT3"/>
<dbReference type="STRING" id="123822.B0188_07015"/>
<dbReference type="OrthoDB" id="958025at2"/>
<keyword evidence="10" id="KW-1185">Reference proteome</keyword>
<keyword evidence="5 8" id="KW-0812">Transmembrane</keyword>
<evidence type="ECO:0000313" key="9">
    <source>
        <dbReference type="EMBL" id="OOS02962.1"/>
    </source>
</evidence>
<dbReference type="Proteomes" id="UP000190023">
    <property type="component" value="Unassembled WGS sequence"/>
</dbReference>